<sequence>MTNDFTTHIRVTAKDRKPLVPKLSLGLKAPSKLSLTLPYTVDITILRQDDEEGAEHCTLRWASDYHLFSNCVLFRHTQTPDGGEALEAVTPFVVPDAKPATEEQAYEMDESWKMSDLRHIAPGDRLWTTNWLPERYQRALQPGESYTLLFTGTECAIWEWGKTQRFFGKTLVARPPNDEQIKGQERPRIAIPGGAHIKFTAHEEEEPWPRRKKYEEEHGFTKANYRESIWRQDADRRAGRFRDMPRSGFGEDKRVPGAPALSAVLEGPSTVSWKASAAINVKLTYIGISGDNGKIEDATRPIMFRTTAVHGFRDGGWADPDWVYRRYRGDAKARPWEECADYDGCGWDIYDGPDRDIRVAQDEAFQSLRPGESLTMYLRRVDLSDFKIPDDFAPGDELLCGFDGAKVDWWDWGTAEDHAETVVKFPSFGNGLIVEPKDNGGRPKLVIPAAKPHELRVVE</sequence>
<protein>
    <submittedName>
        <fullName evidence="1">Uncharacterized protein</fullName>
    </submittedName>
</protein>
<organism evidence="1 2">
    <name type="scientific">Colletotrichum sojae</name>
    <dbReference type="NCBI Taxonomy" id="2175907"/>
    <lineage>
        <taxon>Eukaryota</taxon>
        <taxon>Fungi</taxon>
        <taxon>Dikarya</taxon>
        <taxon>Ascomycota</taxon>
        <taxon>Pezizomycotina</taxon>
        <taxon>Sordariomycetes</taxon>
        <taxon>Hypocreomycetidae</taxon>
        <taxon>Glomerellales</taxon>
        <taxon>Glomerellaceae</taxon>
        <taxon>Colletotrichum</taxon>
        <taxon>Colletotrichum orchidearum species complex</taxon>
    </lineage>
</organism>
<evidence type="ECO:0000313" key="1">
    <source>
        <dbReference type="EMBL" id="KAF6789030.1"/>
    </source>
</evidence>
<name>A0A8H6IPJ5_9PEZI</name>
<keyword evidence="2" id="KW-1185">Reference proteome</keyword>
<evidence type="ECO:0000313" key="2">
    <source>
        <dbReference type="Proteomes" id="UP000652219"/>
    </source>
</evidence>
<comment type="caution">
    <text evidence="1">The sequence shown here is derived from an EMBL/GenBank/DDBJ whole genome shotgun (WGS) entry which is preliminary data.</text>
</comment>
<dbReference type="AlphaFoldDB" id="A0A8H6IPJ5"/>
<proteinExistence type="predicted"/>
<dbReference type="Proteomes" id="UP000652219">
    <property type="component" value="Unassembled WGS sequence"/>
</dbReference>
<dbReference type="EMBL" id="WIGN01000546">
    <property type="protein sequence ID" value="KAF6789030.1"/>
    <property type="molecule type" value="Genomic_DNA"/>
</dbReference>
<accession>A0A8H6IPJ5</accession>
<reference evidence="1 2" key="1">
    <citation type="journal article" date="2020" name="Phytopathology">
        <title>Genome Sequence Resources of Colletotrichum truncatum, C. plurivorum, C. musicola, and C. sojae: Four Species Pathogenic to Soybean (Glycine max).</title>
        <authorList>
            <person name="Rogerio F."/>
            <person name="Boufleur T.R."/>
            <person name="Ciampi-Guillardi M."/>
            <person name="Sukno S.A."/>
            <person name="Thon M.R."/>
            <person name="Massola Junior N.S."/>
            <person name="Baroncelli R."/>
        </authorList>
    </citation>
    <scope>NUCLEOTIDE SEQUENCE [LARGE SCALE GENOMIC DNA]</scope>
    <source>
        <strain evidence="1 2">LFN0009</strain>
    </source>
</reference>
<gene>
    <name evidence="1" type="ORF">CSOJ01_14890</name>
</gene>